<organism evidence="6 7">
    <name type="scientific">Akanthomyces muscarius</name>
    <name type="common">Entomopathogenic fungus</name>
    <name type="synonym">Lecanicillium muscarium</name>
    <dbReference type="NCBI Taxonomy" id="2231603"/>
    <lineage>
        <taxon>Eukaryota</taxon>
        <taxon>Fungi</taxon>
        <taxon>Dikarya</taxon>
        <taxon>Ascomycota</taxon>
        <taxon>Pezizomycotina</taxon>
        <taxon>Sordariomycetes</taxon>
        <taxon>Hypocreomycetidae</taxon>
        <taxon>Hypocreales</taxon>
        <taxon>Cordycipitaceae</taxon>
        <taxon>Akanthomyces</taxon>
    </lineage>
</organism>
<evidence type="ECO:0000259" key="5">
    <source>
        <dbReference type="PROSITE" id="PS50048"/>
    </source>
</evidence>
<evidence type="ECO:0000256" key="3">
    <source>
        <dbReference type="ARBA" id="ARBA00023242"/>
    </source>
</evidence>
<dbReference type="AlphaFoldDB" id="A0A9W8URD2"/>
<protein>
    <recommendedName>
        <fullName evidence="5">Zn(2)-C6 fungal-type domain-containing protein</fullName>
    </recommendedName>
</protein>
<dbReference type="KEGG" id="amus:LMH87_004924"/>
<comment type="caution">
    <text evidence="6">The sequence shown here is derived from an EMBL/GenBank/DDBJ whole genome shotgun (WGS) entry which is preliminary data.</text>
</comment>
<dbReference type="GO" id="GO:0008270">
    <property type="term" value="F:zinc ion binding"/>
    <property type="evidence" value="ECO:0007669"/>
    <property type="project" value="InterPro"/>
</dbReference>
<name>A0A9W8URD2_AKAMU</name>
<evidence type="ECO:0000313" key="7">
    <source>
        <dbReference type="Proteomes" id="UP001144673"/>
    </source>
</evidence>
<dbReference type="PANTHER" id="PTHR31001">
    <property type="entry name" value="UNCHARACTERIZED TRANSCRIPTIONAL REGULATORY PROTEIN"/>
    <property type="match status" value="1"/>
</dbReference>
<dbReference type="PROSITE" id="PS00463">
    <property type="entry name" value="ZN2_CY6_FUNGAL_1"/>
    <property type="match status" value="1"/>
</dbReference>
<dbReference type="Proteomes" id="UP001144673">
    <property type="component" value="Chromosome 1"/>
</dbReference>
<dbReference type="PROSITE" id="PS50048">
    <property type="entry name" value="ZN2_CY6_FUNGAL_2"/>
    <property type="match status" value="1"/>
</dbReference>
<dbReference type="InterPro" id="IPR007219">
    <property type="entry name" value="XnlR_reg_dom"/>
</dbReference>
<keyword evidence="2" id="KW-0479">Metal-binding</keyword>
<evidence type="ECO:0000256" key="1">
    <source>
        <dbReference type="ARBA" id="ARBA00004123"/>
    </source>
</evidence>
<keyword evidence="7" id="KW-1185">Reference proteome</keyword>
<dbReference type="PANTHER" id="PTHR31001:SF90">
    <property type="entry name" value="CENTROMERE DNA-BINDING PROTEIN COMPLEX CBF3 SUBUNIT B"/>
    <property type="match status" value="1"/>
</dbReference>
<dbReference type="SMART" id="SM00066">
    <property type="entry name" value="GAL4"/>
    <property type="match status" value="1"/>
</dbReference>
<dbReference type="GO" id="GO:0005634">
    <property type="term" value="C:nucleus"/>
    <property type="evidence" value="ECO:0007669"/>
    <property type="project" value="UniProtKB-SubCell"/>
</dbReference>
<feature type="region of interest" description="Disordered" evidence="4">
    <location>
        <begin position="630"/>
        <end position="659"/>
    </location>
</feature>
<comment type="subcellular location">
    <subcellularLocation>
        <location evidence="1">Nucleus</location>
    </subcellularLocation>
</comment>
<dbReference type="RefSeq" id="XP_056058095.1">
    <property type="nucleotide sequence ID" value="XM_056202551.1"/>
</dbReference>
<dbReference type="Gene3D" id="4.10.240.10">
    <property type="entry name" value="Zn(2)-C6 fungal-type DNA-binding domain"/>
    <property type="match status" value="1"/>
</dbReference>
<accession>A0A9W8URD2</accession>
<dbReference type="Pfam" id="PF04082">
    <property type="entry name" value="Fungal_trans"/>
    <property type="match status" value="1"/>
</dbReference>
<reference evidence="6" key="1">
    <citation type="journal article" date="2023" name="Access Microbiol">
        <title>De-novo genome assembly for Akanthomyces muscarius, a biocontrol agent of insect agricultural pests.</title>
        <authorList>
            <person name="Erdos Z."/>
            <person name="Studholme D.J."/>
            <person name="Raymond B."/>
            <person name="Sharma M."/>
        </authorList>
    </citation>
    <scope>NUCLEOTIDE SEQUENCE</scope>
    <source>
        <strain evidence="6">Ve6</strain>
    </source>
</reference>
<dbReference type="GeneID" id="80892083"/>
<sequence>MKRSAPSTPFDDRPYVQQPVSCQFCRSRKLKCDRGRPSCFNCRSRNKDCIYGADRGHAPAPAVSVPSLIGDSPHPTRDNLDLAERVARLERAVFSQREPVSRTAQPTHHTSFRTVNHDEEQQKTSQWLEGLLTEDVPGASSTPASMNVDMDNIIRDFPVFDDATALLDHYTQSVDATYRILHRPTAWNMLDALYHDLNAGRTPSATQLAFFLCIFAGSVYVSKHDFQFESPSLHGHSQQALAEIWAQQAVQLLTDPPAPPSVPALQTIVSLAHLCTQMEGLRKNFNVLSAYGIQMARVMKLHRLDSRPSREERRKNGADMVDVEVKRRIWWHMAASDWLMSYNSGPNEGTYLLHPQQMETDHPSNVEDTNIPQGTTFLTEESYALPLTKPTSMTYFIHRIQSATLAREVVDNLPVSFFSSPALESCAELYENVKVMNQKAHAALIREMPHLEWQRYLINFVLHTQLARLHRPFLIRGSRQPEYGESRLQCIQSAEIVVHIRNRVMYNHSVGSFTYVMQHFLNAAIILAMDACFNPDKVHAPRRKQEVLRACRALEHDLNAKLVPVNGTSDEDMSSGQSMVQSFQNAVRNLRSTLKNHVREDDTDNTNSSAQDIGPLVVPPSLQQRRMATRSRSSMSTSNVGNLPPSEPFTGTGGHGNAADEMPVIEEEAADVNTPPDIVLDKLWDDFFSVGSTFNDTDWDIFFSDVGANMG</sequence>
<dbReference type="GO" id="GO:0000981">
    <property type="term" value="F:DNA-binding transcription factor activity, RNA polymerase II-specific"/>
    <property type="evidence" value="ECO:0007669"/>
    <property type="project" value="InterPro"/>
</dbReference>
<gene>
    <name evidence="6" type="ORF">LMH87_004924</name>
</gene>
<keyword evidence="3" id="KW-0539">Nucleus</keyword>
<dbReference type="GO" id="GO:0006351">
    <property type="term" value="P:DNA-templated transcription"/>
    <property type="evidence" value="ECO:0007669"/>
    <property type="project" value="InterPro"/>
</dbReference>
<evidence type="ECO:0000313" key="6">
    <source>
        <dbReference type="EMBL" id="KAJ4163180.1"/>
    </source>
</evidence>
<feature type="domain" description="Zn(2)-C6 fungal-type" evidence="5">
    <location>
        <begin position="21"/>
        <end position="51"/>
    </location>
</feature>
<dbReference type="InterPro" id="IPR036864">
    <property type="entry name" value="Zn2-C6_fun-type_DNA-bd_sf"/>
</dbReference>
<dbReference type="GO" id="GO:0003677">
    <property type="term" value="F:DNA binding"/>
    <property type="evidence" value="ECO:0007669"/>
    <property type="project" value="InterPro"/>
</dbReference>
<proteinExistence type="predicted"/>
<dbReference type="InterPro" id="IPR050613">
    <property type="entry name" value="Sec_Metabolite_Reg"/>
</dbReference>
<dbReference type="InterPro" id="IPR001138">
    <property type="entry name" value="Zn2Cys6_DnaBD"/>
</dbReference>
<dbReference type="SUPFAM" id="SSF57701">
    <property type="entry name" value="Zn2/Cys6 DNA-binding domain"/>
    <property type="match status" value="1"/>
</dbReference>
<dbReference type="Pfam" id="PF00172">
    <property type="entry name" value="Zn_clus"/>
    <property type="match status" value="1"/>
</dbReference>
<evidence type="ECO:0000256" key="4">
    <source>
        <dbReference type="SAM" id="MobiDB-lite"/>
    </source>
</evidence>
<dbReference type="CDD" id="cd12148">
    <property type="entry name" value="fungal_TF_MHR"/>
    <property type="match status" value="1"/>
</dbReference>
<dbReference type="CDD" id="cd00067">
    <property type="entry name" value="GAL4"/>
    <property type="match status" value="1"/>
</dbReference>
<dbReference type="EMBL" id="JAJHUN010000001">
    <property type="protein sequence ID" value="KAJ4163180.1"/>
    <property type="molecule type" value="Genomic_DNA"/>
</dbReference>
<evidence type="ECO:0000256" key="2">
    <source>
        <dbReference type="ARBA" id="ARBA00022723"/>
    </source>
</evidence>